<dbReference type="SUPFAM" id="SSF49785">
    <property type="entry name" value="Galactose-binding domain-like"/>
    <property type="match status" value="1"/>
</dbReference>
<dbReference type="Proteomes" id="UP001189429">
    <property type="component" value="Unassembled WGS sequence"/>
</dbReference>
<feature type="non-terminal residue" evidence="2">
    <location>
        <position position="257"/>
    </location>
</feature>
<dbReference type="EMBL" id="CAUYUJ010009949">
    <property type="protein sequence ID" value="CAK0828111.1"/>
    <property type="molecule type" value="Genomic_DNA"/>
</dbReference>
<feature type="domain" description="F5/8 type C" evidence="1">
    <location>
        <begin position="7"/>
        <end position="154"/>
    </location>
</feature>
<reference evidence="2" key="1">
    <citation type="submission" date="2023-10" db="EMBL/GenBank/DDBJ databases">
        <authorList>
            <person name="Chen Y."/>
            <person name="Shah S."/>
            <person name="Dougan E. K."/>
            <person name="Thang M."/>
            <person name="Chan C."/>
        </authorList>
    </citation>
    <scope>NUCLEOTIDE SEQUENCE [LARGE SCALE GENOMIC DNA]</scope>
</reference>
<evidence type="ECO:0000313" key="2">
    <source>
        <dbReference type="EMBL" id="CAK0828111.1"/>
    </source>
</evidence>
<dbReference type="InterPro" id="IPR008979">
    <property type="entry name" value="Galactose-bd-like_sf"/>
</dbReference>
<dbReference type="InterPro" id="IPR000421">
    <property type="entry name" value="FA58C"/>
</dbReference>
<organism evidence="2 3">
    <name type="scientific">Prorocentrum cordatum</name>
    <dbReference type="NCBI Taxonomy" id="2364126"/>
    <lineage>
        <taxon>Eukaryota</taxon>
        <taxon>Sar</taxon>
        <taxon>Alveolata</taxon>
        <taxon>Dinophyceae</taxon>
        <taxon>Prorocentrales</taxon>
        <taxon>Prorocentraceae</taxon>
        <taxon>Prorocentrum</taxon>
    </lineage>
</organism>
<dbReference type="PANTHER" id="PTHR24543">
    <property type="entry name" value="MULTICOPPER OXIDASE-RELATED"/>
    <property type="match status" value="1"/>
</dbReference>
<keyword evidence="3" id="KW-1185">Reference proteome</keyword>
<evidence type="ECO:0000259" key="1">
    <source>
        <dbReference type="PROSITE" id="PS50022"/>
    </source>
</evidence>
<dbReference type="PROSITE" id="PS50022">
    <property type="entry name" value="FA58C_3"/>
    <property type="match status" value="1"/>
</dbReference>
<proteinExistence type="predicted"/>
<sequence length="257" mass="28415">MRSPPETAPVREGCDAGGILNVPEASRSYSSVWRNDSVGTGHARSALDSEQAWSSLHGSHGQWMLMDLGAAVLVHGVVTQGRADAYQWVTSYRLELYLDRPPARLTAWSRVPGNVDHNTRVHGVLRHPRLARYVLVRPLTWMGHMSMRAAVLTCADAAATAAAREDPWQRREALIRGHPMFGRTILRDELPKLMRPAASGAPRQAGGLSVAYLIQGEEDTSDKEAAMWSASSDAYVLTFRTRRWDALFFPNSLPMEG</sequence>
<dbReference type="Pfam" id="PF00754">
    <property type="entry name" value="F5_F8_type_C"/>
    <property type="match status" value="1"/>
</dbReference>
<accession>A0ABN9S8L0</accession>
<evidence type="ECO:0000313" key="3">
    <source>
        <dbReference type="Proteomes" id="UP001189429"/>
    </source>
</evidence>
<dbReference type="SMART" id="SM00231">
    <property type="entry name" value="FA58C"/>
    <property type="match status" value="1"/>
</dbReference>
<name>A0ABN9S8L0_9DINO</name>
<gene>
    <name evidence="2" type="ORF">PCOR1329_LOCUS27442</name>
</gene>
<dbReference type="Gene3D" id="2.60.120.260">
    <property type="entry name" value="Galactose-binding domain-like"/>
    <property type="match status" value="1"/>
</dbReference>
<comment type="caution">
    <text evidence="2">The sequence shown here is derived from an EMBL/GenBank/DDBJ whole genome shotgun (WGS) entry which is preliminary data.</text>
</comment>
<protein>
    <recommendedName>
        <fullName evidence="1">F5/8 type C domain-containing protein</fullName>
    </recommendedName>
</protein>